<dbReference type="PANTHER" id="PTHR43567:SF1">
    <property type="entry name" value="FLAVOREDOXIN"/>
    <property type="match status" value="1"/>
</dbReference>
<evidence type="ECO:0000313" key="6">
    <source>
        <dbReference type="Proteomes" id="UP000674938"/>
    </source>
</evidence>
<dbReference type="Proteomes" id="UP000674938">
    <property type="component" value="Unassembled WGS sequence"/>
</dbReference>
<keyword evidence="2" id="KW-0285">Flavoprotein</keyword>
<dbReference type="InterPro" id="IPR052174">
    <property type="entry name" value="Flavoredoxin"/>
</dbReference>
<accession>A0A940SYB6</accession>
<keyword evidence="6" id="KW-1185">Reference proteome</keyword>
<dbReference type="Gene3D" id="2.30.110.10">
    <property type="entry name" value="Electron Transport, Fmn-binding Protein, Chain A"/>
    <property type="match status" value="1"/>
</dbReference>
<comment type="caution">
    <text evidence="5">The sequence shown here is derived from an EMBL/GenBank/DDBJ whole genome shotgun (WGS) entry which is preliminary data.</text>
</comment>
<reference evidence="5" key="1">
    <citation type="submission" date="2020-12" db="EMBL/GenBank/DDBJ databases">
        <title>Vagococcus allomyrinae sp. nov. and Enterococcus lavae sp. nov., isolated from the larvae of Allomyrina dichotoma.</title>
        <authorList>
            <person name="Lee S.D."/>
        </authorList>
    </citation>
    <scope>NUCLEOTIDE SEQUENCE</scope>
    <source>
        <strain evidence="5">BWB3-3</strain>
    </source>
</reference>
<evidence type="ECO:0000256" key="1">
    <source>
        <dbReference type="ARBA" id="ARBA00001917"/>
    </source>
</evidence>
<dbReference type="GO" id="GO:0016646">
    <property type="term" value="F:oxidoreductase activity, acting on the CH-NH group of donors, NAD or NADP as acceptor"/>
    <property type="evidence" value="ECO:0007669"/>
    <property type="project" value="UniProtKB-ARBA"/>
</dbReference>
<organism evidence="5 6">
    <name type="scientific">Vagococcus allomyrinae</name>
    <dbReference type="NCBI Taxonomy" id="2794353"/>
    <lineage>
        <taxon>Bacteria</taxon>
        <taxon>Bacillati</taxon>
        <taxon>Bacillota</taxon>
        <taxon>Bacilli</taxon>
        <taxon>Lactobacillales</taxon>
        <taxon>Enterococcaceae</taxon>
        <taxon>Vagococcus</taxon>
    </lineage>
</organism>
<dbReference type="EMBL" id="JAEEGA010000024">
    <property type="protein sequence ID" value="MBP1044276.1"/>
    <property type="molecule type" value="Genomic_DNA"/>
</dbReference>
<evidence type="ECO:0000259" key="4">
    <source>
        <dbReference type="Pfam" id="PF01613"/>
    </source>
</evidence>
<feature type="domain" description="Flavin reductase like" evidence="4">
    <location>
        <begin position="42"/>
        <end position="125"/>
    </location>
</feature>
<sequence length="174" mass="19919">MTKIELATSKLYFGFPIFILGYKDDKWGYNYTTSSSSYTLGSELNLGVSKHSNAVKQIKKNGCFTLNIPTEKQMKQIKIGGFNSGADKFNFPDSFHYKKSDLIDAPIITECCLTLECEVTQIIDSEAVSHIFSTIKRWLVEDTLLHEQQLSSFQLNPVFYMGDSHKRIFRYLTE</sequence>
<comment type="similarity">
    <text evidence="3">Belongs to the flavoredoxin family.</text>
</comment>
<dbReference type="Pfam" id="PF01613">
    <property type="entry name" value="Flavin_Reduct"/>
    <property type="match status" value="1"/>
</dbReference>
<gene>
    <name evidence="5" type="ORF">I6N95_25030</name>
</gene>
<comment type="cofactor">
    <cofactor evidence="1">
        <name>FMN</name>
        <dbReference type="ChEBI" id="CHEBI:58210"/>
    </cofactor>
</comment>
<dbReference type="InterPro" id="IPR012349">
    <property type="entry name" value="Split_barrel_FMN-bd"/>
</dbReference>
<dbReference type="GO" id="GO:0010181">
    <property type="term" value="F:FMN binding"/>
    <property type="evidence" value="ECO:0007669"/>
    <property type="project" value="InterPro"/>
</dbReference>
<proteinExistence type="inferred from homology"/>
<evidence type="ECO:0000256" key="2">
    <source>
        <dbReference type="ARBA" id="ARBA00022630"/>
    </source>
</evidence>
<protein>
    <submittedName>
        <fullName evidence="5">Flavin reductase</fullName>
    </submittedName>
</protein>
<dbReference type="AlphaFoldDB" id="A0A940SYB6"/>
<dbReference type="PANTHER" id="PTHR43567">
    <property type="entry name" value="FLAVOREDOXIN-RELATED-RELATED"/>
    <property type="match status" value="1"/>
</dbReference>
<evidence type="ECO:0000256" key="3">
    <source>
        <dbReference type="ARBA" id="ARBA00038054"/>
    </source>
</evidence>
<dbReference type="RefSeq" id="WP_209532622.1">
    <property type="nucleotide sequence ID" value="NZ_JAEEGA010000024.1"/>
</dbReference>
<dbReference type="InterPro" id="IPR002563">
    <property type="entry name" value="Flavin_Rdtase-like_dom"/>
</dbReference>
<name>A0A940SYB6_9ENTE</name>
<dbReference type="SUPFAM" id="SSF50475">
    <property type="entry name" value="FMN-binding split barrel"/>
    <property type="match status" value="1"/>
</dbReference>
<evidence type="ECO:0000313" key="5">
    <source>
        <dbReference type="EMBL" id="MBP1044276.1"/>
    </source>
</evidence>